<dbReference type="GO" id="GO:0004645">
    <property type="term" value="F:1,4-alpha-oligoglucan phosphorylase activity"/>
    <property type="evidence" value="ECO:0007669"/>
    <property type="project" value="InterPro"/>
</dbReference>
<dbReference type="PIRSF" id="PIRSF000478">
    <property type="entry name" value="TP_PyNP"/>
    <property type="match status" value="1"/>
</dbReference>
<dbReference type="GO" id="GO:0006206">
    <property type="term" value="P:pyrimidine nucleobase metabolic process"/>
    <property type="evidence" value="ECO:0007669"/>
    <property type="project" value="InterPro"/>
</dbReference>
<dbReference type="NCBIfam" id="TIGR02644">
    <property type="entry name" value="Y_phosphoryl"/>
    <property type="match status" value="1"/>
</dbReference>
<comment type="similarity">
    <text evidence="1 7">Belongs to the thymidine/pyrimidine-nucleoside phosphorylase family.</text>
</comment>
<dbReference type="Pfam" id="PF07831">
    <property type="entry name" value="PYNP_C"/>
    <property type="match status" value="1"/>
</dbReference>
<dbReference type="Pfam" id="PF02885">
    <property type="entry name" value="Glycos_trans_3N"/>
    <property type="match status" value="1"/>
</dbReference>
<dbReference type="Pfam" id="PF00591">
    <property type="entry name" value="Glycos_transf_3"/>
    <property type="match status" value="1"/>
</dbReference>
<evidence type="ECO:0000256" key="1">
    <source>
        <dbReference type="ARBA" id="ARBA00006915"/>
    </source>
</evidence>
<comment type="subunit">
    <text evidence="2 7">Homodimer.</text>
</comment>
<dbReference type="Gene3D" id="3.90.1170.30">
    <property type="entry name" value="Pyrimidine nucleoside phosphorylase-like, C-terminal domain"/>
    <property type="match status" value="1"/>
</dbReference>
<dbReference type="Gene3D" id="1.20.970.10">
    <property type="entry name" value="Transferase, Pyrimidine Nucleoside Phosphorylase, Chain C"/>
    <property type="match status" value="1"/>
</dbReference>
<dbReference type="InterPro" id="IPR036566">
    <property type="entry name" value="PYNP-like_C_sf"/>
</dbReference>
<accession>A0AAW5R2Q4</accession>
<dbReference type="PANTHER" id="PTHR10515">
    <property type="entry name" value="THYMIDINE PHOSPHORYLASE"/>
    <property type="match status" value="1"/>
</dbReference>
<dbReference type="NCBIfam" id="NF004490">
    <property type="entry name" value="PRK05820.1"/>
    <property type="match status" value="1"/>
</dbReference>
<dbReference type="Proteomes" id="UP001320898">
    <property type="component" value="Unassembled WGS sequence"/>
</dbReference>
<dbReference type="InterPro" id="IPR013102">
    <property type="entry name" value="PYNP_C"/>
</dbReference>
<dbReference type="InterPro" id="IPR017872">
    <property type="entry name" value="Pyrmidine_PPase_CS"/>
</dbReference>
<proteinExistence type="inferred from homology"/>
<dbReference type="EMBL" id="JALIDZ010000007">
    <property type="protein sequence ID" value="MCT8973394.1"/>
    <property type="molecule type" value="Genomic_DNA"/>
</dbReference>
<protein>
    <recommendedName>
        <fullName evidence="3 7">Thymidine phosphorylase</fullName>
        <ecNumber evidence="3 7">2.4.2.4</ecNumber>
    </recommendedName>
    <alternativeName>
        <fullName evidence="7">TdRPase</fullName>
    </alternativeName>
</protein>
<gene>
    <name evidence="7 9" type="primary">deoA</name>
    <name evidence="9" type="ORF">MUB46_16150</name>
</gene>
<dbReference type="InterPro" id="IPR013465">
    <property type="entry name" value="Thymidine_Pase"/>
</dbReference>
<dbReference type="PANTHER" id="PTHR10515:SF0">
    <property type="entry name" value="THYMIDINE PHOSPHORYLASE"/>
    <property type="match status" value="1"/>
</dbReference>
<dbReference type="EC" id="2.4.2.4" evidence="3 7"/>
<dbReference type="HAMAP" id="MF_01628">
    <property type="entry name" value="Thymid_phosp"/>
    <property type="match status" value="1"/>
</dbReference>
<evidence type="ECO:0000256" key="5">
    <source>
        <dbReference type="ARBA" id="ARBA00022679"/>
    </source>
</evidence>
<dbReference type="InterPro" id="IPR000053">
    <property type="entry name" value="Thymidine/pyrmidine_PPase"/>
</dbReference>
<evidence type="ECO:0000256" key="4">
    <source>
        <dbReference type="ARBA" id="ARBA00022676"/>
    </source>
</evidence>
<comment type="pathway">
    <text evidence="7">Pyrimidine metabolism; dTMP biosynthesis via salvage pathway; dTMP from thymine: step 1/2.</text>
</comment>
<evidence type="ECO:0000313" key="9">
    <source>
        <dbReference type="EMBL" id="MCT8973394.1"/>
    </source>
</evidence>
<dbReference type="SUPFAM" id="SSF47648">
    <property type="entry name" value="Nucleoside phosphorylase/phosphoribosyltransferase N-terminal domain"/>
    <property type="match status" value="1"/>
</dbReference>
<name>A0AAW5R2Q4_9HYPH</name>
<dbReference type="SUPFAM" id="SSF52418">
    <property type="entry name" value="Nucleoside phosphorylase/phosphoribosyltransferase catalytic domain"/>
    <property type="match status" value="1"/>
</dbReference>
<feature type="domain" description="Pyrimidine nucleoside phosphorylase C-terminal" evidence="8">
    <location>
        <begin position="353"/>
        <end position="427"/>
    </location>
</feature>
<comment type="function">
    <text evidence="7">The enzymes which catalyze the reversible phosphorolysis of pyrimidine nucleosides are involved in the degradation of these compounds and in their utilization as carbon and energy sources, or in the rescue of pyrimidine bases for nucleotide synthesis.</text>
</comment>
<dbReference type="InterPro" id="IPR018090">
    <property type="entry name" value="Pyrmidine_PPas_bac/euk"/>
</dbReference>
<keyword evidence="5 7" id="KW-0808">Transferase</keyword>
<keyword evidence="4 7" id="KW-0328">Glycosyltransferase</keyword>
<dbReference type="InterPro" id="IPR036320">
    <property type="entry name" value="Glycosyl_Trfase_fam3_N_dom_sf"/>
</dbReference>
<comment type="catalytic activity">
    <reaction evidence="6 7">
        <text>thymidine + phosphate = 2-deoxy-alpha-D-ribose 1-phosphate + thymine</text>
        <dbReference type="Rhea" id="RHEA:16037"/>
        <dbReference type="ChEBI" id="CHEBI:17748"/>
        <dbReference type="ChEBI" id="CHEBI:17821"/>
        <dbReference type="ChEBI" id="CHEBI:43474"/>
        <dbReference type="ChEBI" id="CHEBI:57259"/>
        <dbReference type="EC" id="2.4.2.4"/>
    </reaction>
</comment>
<evidence type="ECO:0000256" key="7">
    <source>
        <dbReference type="HAMAP-Rule" id="MF_01628"/>
    </source>
</evidence>
<dbReference type="Gene3D" id="3.40.1030.10">
    <property type="entry name" value="Nucleoside phosphorylase/phosphoribosyltransferase catalytic domain"/>
    <property type="match status" value="1"/>
</dbReference>
<dbReference type="NCBIfam" id="TIGR02643">
    <property type="entry name" value="T_phosphoryl"/>
    <property type="match status" value="1"/>
</dbReference>
<dbReference type="GO" id="GO:0005829">
    <property type="term" value="C:cytosol"/>
    <property type="evidence" value="ECO:0007669"/>
    <property type="project" value="TreeGrafter"/>
</dbReference>
<dbReference type="GO" id="GO:0009032">
    <property type="term" value="F:thymidine phosphorylase activity"/>
    <property type="evidence" value="ECO:0007669"/>
    <property type="project" value="UniProtKB-UniRule"/>
</dbReference>
<dbReference type="AlphaFoldDB" id="A0AAW5R2Q4"/>
<dbReference type="SUPFAM" id="SSF54680">
    <property type="entry name" value="Pyrimidine nucleoside phosphorylase C-terminal domain"/>
    <property type="match status" value="1"/>
</dbReference>
<keyword evidence="10" id="KW-1185">Reference proteome</keyword>
<comment type="caution">
    <text evidence="9">The sequence shown here is derived from an EMBL/GenBank/DDBJ whole genome shotgun (WGS) entry which is preliminary data.</text>
</comment>
<dbReference type="PROSITE" id="PS00647">
    <property type="entry name" value="THYMID_PHOSPHORYLASE"/>
    <property type="match status" value="1"/>
</dbReference>
<reference evidence="9 10" key="1">
    <citation type="submission" date="2022-04" db="EMBL/GenBank/DDBJ databases">
        <authorList>
            <person name="Ye Y.-Q."/>
            <person name="Du Z.-J."/>
        </authorList>
    </citation>
    <scope>NUCLEOTIDE SEQUENCE [LARGE SCALE GENOMIC DNA]</scope>
    <source>
        <strain evidence="9 10">A6E488</strain>
    </source>
</reference>
<dbReference type="FunFam" id="3.40.1030.10:FF:000003">
    <property type="entry name" value="Pyrimidine-nucleoside phosphorylase"/>
    <property type="match status" value="1"/>
</dbReference>
<evidence type="ECO:0000256" key="3">
    <source>
        <dbReference type="ARBA" id="ARBA00011892"/>
    </source>
</evidence>
<sequence length="445" mass="46170">MLLPQEIIRRKRDGETLSAQEISFFIQGLTDGSISEGQVAALAMAIFFRDLDTAERVALTLSMRDSGSVLDWPRTGGTADGGPVLDKHSTGGVGDTVSLMLAPIVAACGARVPMISGRGLGHTGGTLDKLDSIPGYRSQPDLDTFRRVIADVGCAIIGQTADLAPADRRLYAIRDVTATVESIALITASILSKKLAAGLDGLVLDVKLGSGAFMEDYEAARALAVSLVSVANGAGLRTTALLTDMHEPLASAAGNAVEVANAVHFLTGERRDGRLEHVTLSLAGEMLRLGGLAGSTEAGLEMARNVLDGGQAAETFARMVTALGGPADLVERPWVHLPEAPIRRAVFARDAGHVAAIDTRGVGVAVISLGGGRRRTDDVIDPAVGFTQLAGLGDEVGPDRPIGIVHAGNEAAAERGAEALRGAYTIGDAPEPRPVVCARIDETAR</sequence>
<evidence type="ECO:0000256" key="6">
    <source>
        <dbReference type="ARBA" id="ARBA00048550"/>
    </source>
</evidence>
<dbReference type="RefSeq" id="WP_261616965.1">
    <property type="nucleotide sequence ID" value="NZ_JALIDZ010000007.1"/>
</dbReference>
<dbReference type="InterPro" id="IPR035902">
    <property type="entry name" value="Nuc_phospho_transferase"/>
</dbReference>
<evidence type="ECO:0000259" key="8">
    <source>
        <dbReference type="SMART" id="SM00941"/>
    </source>
</evidence>
<evidence type="ECO:0000313" key="10">
    <source>
        <dbReference type="Proteomes" id="UP001320898"/>
    </source>
</evidence>
<evidence type="ECO:0000256" key="2">
    <source>
        <dbReference type="ARBA" id="ARBA00011738"/>
    </source>
</evidence>
<dbReference type="GO" id="GO:0046104">
    <property type="term" value="P:thymidine metabolic process"/>
    <property type="evidence" value="ECO:0007669"/>
    <property type="project" value="UniProtKB-UniRule"/>
</dbReference>
<dbReference type="InterPro" id="IPR017459">
    <property type="entry name" value="Glycosyl_Trfase_fam3_N_dom"/>
</dbReference>
<dbReference type="SMART" id="SM00941">
    <property type="entry name" value="PYNP_C"/>
    <property type="match status" value="1"/>
</dbReference>
<organism evidence="9 10">
    <name type="scientific">Microbaculum marinisediminis</name>
    <dbReference type="NCBI Taxonomy" id="2931392"/>
    <lineage>
        <taxon>Bacteria</taxon>
        <taxon>Pseudomonadati</taxon>
        <taxon>Pseudomonadota</taxon>
        <taxon>Alphaproteobacteria</taxon>
        <taxon>Hyphomicrobiales</taxon>
        <taxon>Tepidamorphaceae</taxon>
        <taxon>Microbaculum</taxon>
    </lineage>
</organism>
<dbReference type="InterPro" id="IPR000312">
    <property type="entry name" value="Glycosyl_Trfase_fam3"/>
</dbReference>